<keyword evidence="2" id="KW-0677">Repeat</keyword>
<dbReference type="AlphaFoldDB" id="A0A1G4IED0"/>
<dbReference type="Gene3D" id="2.130.10.10">
    <property type="entry name" value="YVTN repeat-like/Quinoprotein amine dehydrogenase"/>
    <property type="match status" value="1"/>
</dbReference>
<evidence type="ECO:0000313" key="5">
    <source>
        <dbReference type="EMBL" id="SCU70426.1"/>
    </source>
</evidence>
<dbReference type="GeneID" id="92375939"/>
<keyword evidence="1 3" id="KW-0853">WD repeat</keyword>
<evidence type="ECO:0000313" key="6">
    <source>
        <dbReference type="Proteomes" id="UP000195570"/>
    </source>
</evidence>
<feature type="repeat" description="WD" evidence="3">
    <location>
        <begin position="109"/>
        <end position="153"/>
    </location>
</feature>
<gene>
    <name evidence="5" type="ORF">TEOVI_000199900</name>
</gene>
<dbReference type="PROSITE" id="PS50294">
    <property type="entry name" value="WD_REPEATS_REGION"/>
    <property type="match status" value="1"/>
</dbReference>
<organism evidence="5 6">
    <name type="scientific">Trypanosoma equiperdum</name>
    <dbReference type="NCBI Taxonomy" id="5694"/>
    <lineage>
        <taxon>Eukaryota</taxon>
        <taxon>Discoba</taxon>
        <taxon>Euglenozoa</taxon>
        <taxon>Kinetoplastea</taxon>
        <taxon>Metakinetoplastina</taxon>
        <taxon>Trypanosomatida</taxon>
        <taxon>Trypanosomatidae</taxon>
        <taxon>Trypanosoma</taxon>
    </lineage>
</organism>
<evidence type="ECO:0000256" key="1">
    <source>
        <dbReference type="ARBA" id="ARBA00022574"/>
    </source>
</evidence>
<feature type="region of interest" description="Disordered" evidence="4">
    <location>
        <begin position="1"/>
        <end position="22"/>
    </location>
</feature>
<keyword evidence="6" id="KW-1185">Reference proteome</keyword>
<dbReference type="SMART" id="SM00320">
    <property type="entry name" value="WD40"/>
    <property type="match status" value="5"/>
</dbReference>
<dbReference type="PANTHER" id="PTHR10971">
    <property type="entry name" value="MRNA EXPORT FACTOR AND BUB3"/>
    <property type="match status" value="1"/>
</dbReference>
<dbReference type="PROSITE" id="PS50082">
    <property type="entry name" value="WD_REPEATS_2"/>
    <property type="match status" value="1"/>
</dbReference>
<dbReference type="SUPFAM" id="SSF50978">
    <property type="entry name" value="WD40 repeat-like"/>
    <property type="match status" value="1"/>
</dbReference>
<evidence type="ECO:0000256" key="2">
    <source>
        <dbReference type="ARBA" id="ARBA00022737"/>
    </source>
</evidence>
<dbReference type="RefSeq" id="XP_067081241.1">
    <property type="nucleotide sequence ID" value="XM_067225140.1"/>
</dbReference>
<comment type="caution">
    <text evidence="5">The sequence shown here is derived from an EMBL/GenBank/DDBJ whole genome shotgun (WGS) entry which is preliminary data.</text>
</comment>
<name>A0A1G4IED0_TRYEQ</name>
<dbReference type="Proteomes" id="UP000195570">
    <property type="component" value="Unassembled WGS sequence"/>
</dbReference>
<evidence type="ECO:0000256" key="3">
    <source>
        <dbReference type="PROSITE-ProRule" id="PRU00221"/>
    </source>
</evidence>
<accession>A0A1G4IED0</accession>
<dbReference type="EMBL" id="CZPT02001441">
    <property type="protein sequence ID" value="SCU70426.1"/>
    <property type="molecule type" value="Genomic_DNA"/>
</dbReference>
<proteinExistence type="predicted"/>
<dbReference type="InterPro" id="IPR036322">
    <property type="entry name" value="WD40_repeat_dom_sf"/>
</dbReference>
<dbReference type="VEuPathDB" id="TriTrypDB:TEOVI_000199900"/>
<protein>
    <submittedName>
        <fullName evidence="5">Poly(A) export protein, putative</fullName>
    </submittedName>
</protein>
<reference evidence="5" key="1">
    <citation type="submission" date="2016-09" db="EMBL/GenBank/DDBJ databases">
        <authorList>
            <person name="Hebert L."/>
            <person name="Moumen B."/>
        </authorList>
    </citation>
    <scope>NUCLEOTIDE SEQUENCE [LARGE SCALE GENOMIC DNA]</scope>
    <source>
        <strain evidence="5">OVI</strain>
    </source>
</reference>
<sequence>MFPFYSCDQGKGAHEVQSPPGDTISSIRFSPAGCPLLLVGATSWDKSCRVWQVDNSSRSAAISSKPLSLAESGAPILDMSFSEDGRVFFGGCDKSATMWNLTTGQKTVVASHDLPISCLSYVLSPTGGDMLITGSWDGKLRYWDMKQPRPVKEDLLGEPIFALDAQRSFPMAACVTGRKVHVFNMQFMSKVMELDPPKMMKFSLRCVACSPQHDGVAVGSSEGRVSFIPLRQESGCTFKAHVVEENNVFYMHQTNFCSIDSKTGRMITGGGDGRIAVWDYKKRCNVCYENDPKLPNRNNSISAGDISADCSLLAYARSYDWAMGKTRAITNEPHTIHIRSANPTQLKAR</sequence>
<evidence type="ECO:0000256" key="4">
    <source>
        <dbReference type="SAM" id="MobiDB-lite"/>
    </source>
</evidence>
<dbReference type="Pfam" id="PF00400">
    <property type="entry name" value="WD40"/>
    <property type="match status" value="3"/>
</dbReference>
<dbReference type="InterPro" id="IPR001680">
    <property type="entry name" value="WD40_rpt"/>
</dbReference>
<dbReference type="InterPro" id="IPR015943">
    <property type="entry name" value="WD40/YVTN_repeat-like_dom_sf"/>
</dbReference>